<keyword evidence="1" id="KW-1133">Transmembrane helix</keyword>
<feature type="transmembrane region" description="Helical" evidence="1">
    <location>
        <begin position="72"/>
        <end position="94"/>
    </location>
</feature>
<feature type="transmembrane region" description="Helical" evidence="1">
    <location>
        <begin position="45"/>
        <end position="65"/>
    </location>
</feature>
<feature type="transmembrane region" description="Helical" evidence="1">
    <location>
        <begin position="7"/>
        <end position="25"/>
    </location>
</feature>
<dbReference type="InterPro" id="IPR029058">
    <property type="entry name" value="AB_hydrolase_fold"/>
</dbReference>
<proteinExistence type="predicted"/>
<dbReference type="Gene3D" id="3.40.50.1820">
    <property type="entry name" value="alpha/beta hydrolase"/>
    <property type="match status" value="1"/>
</dbReference>
<dbReference type="SUPFAM" id="SSF53474">
    <property type="entry name" value="alpha/beta-Hydrolases"/>
    <property type="match status" value="1"/>
</dbReference>
<sequence length="505" mass="56095">MAPWGLALLEAVVMTLLYWILFSSDKPWRHSKEFHYSFSCSLEDIVLLSYLRFLAVLLAYLLGAGQRMMRPYWYTAVFFAAASLPFSAAKSIFMFPTKQWLPPAALLSASLFFTVAHLATARNMVKWARRRAQMGLLGFGYPWEEGEEAWMLLRQKSRHTDLESQQLLRDIDEDPHGVTPSDVADEDSCFFTMGTMQIHYKVARSQGRHERWPGACILLVHPFGGGVFSWRHIMQPLADACQCPVVAFDRPGFGLTSRPSVTQGTNPYTLEHAAEAAVQLCLALGFTKMIFAGHADGAVVGLVAVANLSQHMQREEEALSQGYQGGKPEAQAIGMILLHPMSMDEGEVGSPFSRLLGSSRLGRRMLVRMMRTEVGEVSNRGAWADPSLATPEIMDLYKAPLRMQGWDAAIMEVTRAPKLGRCRMQRYLQKAEHLSGLIITGAQDRISTPHITANLSSALPASQCIVLEAVGHLSHEERPDSLIHCLSVFCIEVLEFAFGSDGTES</sequence>
<keyword evidence="1" id="KW-0472">Membrane</keyword>
<evidence type="ECO:0000313" key="4">
    <source>
        <dbReference type="Proteomes" id="UP001491310"/>
    </source>
</evidence>
<feature type="transmembrane region" description="Helical" evidence="1">
    <location>
        <begin position="100"/>
        <end position="121"/>
    </location>
</feature>
<reference evidence="3 4" key="1">
    <citation type="journal article" date="2024" name="Nat. Commun.">
        <title>Phylogenomics reveals the evolutionary origins of lichenization in chlorophyte algae.</title>
        <authorList>
            <person name="Puginier C."/>
            <person name="Libourel C."/>
            <person name="Otte J."/>
            <person name="Skaloud P."/>
            <person name="Haon M."/>
            <person name="Grisel S."/>
            <person name="Petersen M."/>
            <person name="Berrin J.G."/>
            <person name="Delaux P.M."/>
            <person name="Dal Grande F."/>
            <person name="Keller J."/>
        </authorList>
    </citation>
    <scope>NUCLEOTIDE SEQUENCE [LARGE SCALE GENOMIC DNA]</scope>
    <source>
        <strain evidence="3 4">SAG 216-7</strain>
    </source>
</reference>
<comment type="caution">
    <text evidence="3">The sequence shown here is derived from an EMBL/GenBank/DDBJ whole genome shotgun (WGS) entry which is preliminary data.</text>
</comment>
<keyword evidence="4" id="KW-1185">Reference proteome</keyword>
<dbReference type="PANTHER" id="PTHR43689:SF8">
    <property type="entry name" value="ALPHA_BETA-HYDROLASES SUPERFAMILY PROTEIN"/>
    <property type="match status" value="1"/>
</dbReference>
<gene>
    <name evidence="3" type="ORF">WJX75_008214</name>
</gene>
<evidence type="ECO:0000256" key="1">
    <source>
        <dbReference type="SAM" id="Phobius"/>
    </source>
</evidence>
<organism evidence="3 4">
    <name type="scientific">Coccomyxa subellipsoidea</name>
    <dbReference type="NCBI Taxonomy" id="248742"/>
    <lineage>
        <taxon>Eukaryota</taxon>
        <taxon>Viridiplantae</taxon>
        <taxon>Chlorophyta</taxon>
        <taxon>core chlorophytes</taxon>
        <taxon>Trebouxiophyceae</taxon>
        <taxon>Trebouxiophyceae incertae sedis</taxon>
        <taxon>Coccomyxaceae</taxon>
        <taxon>Coccomyxa</taxon>
    </lineage>
</organism>
<accession>A0ABR2YNE1</accession>
<keyword evidence="1" id="KW-0812">Transmembrane</keyword>
<protein>
    <recommendedName>
        <fullName evidence="2">AB hydrolase-1 domain-containing protein</fullName>
    </recommendedName>
</protein>
<feature type="domain" description="AB hydrolase-1" evidence="2">
    <location>
        <begin position="217"/>
        <end position="481"/>
    </location>
</feature>
<dbReference type="Proteomes" id="UP001491310">
    <property type="component" value="Unassembled WGS sequence"/>
</dbReference>
<dbReference type="Pfam" id="PF12697">
    <property type="entry name" value="Abhydrolase_6"/>
    <property type="match status" value="1"/>
</dbReference>
<dbReference type="InterPro" id="IPR000073">
    <property type="entry name" value="AB_hydrolase_1"/>
</dbReference>
<dbReference type="PANTHER" id="PTHR43689">
    <property type="entry name" value="HYDROLASE"/>
    <property type="match status" value="1"/>
</dbReference>
<evidence type="ECO:0000313" key="3">
    <source>
        <dbReference type="EMBL" id="KAK9908457.1"/>
    </source>
</evidence>
<evidence type="ECO:0000259" key="2">
    <source>
        <dbReference type="Pfam" id="PF12697"/>
    </source>
</evidence>
<dbReference type="EMBL" id="JALJOT010000008">
    <property type="protein sequence ID" value="KAK9908457.1"/>
    <property type="molecule type" value="Genomic_DNA"/>
</dbReference>
<name>A0ABR2YNE1_9CHLO</name>